<dbReference type="GO" id="GO:0003677">
    <property type="term" value="F:DNA binding"/>
    <property type="evidence" value="ECO:0007669"/>
    <property type="project" value="UniProtKB-KW"/>
</dbReference>
<evidence type="ECO:0000256" key="3">
    <source>
        <dbReference type="ARBA" id="ARBA00023125"/>
    </source>
</evidence>
<keyword evidence="2" id="KW-0805">Transcription regulation</keyword>
<dbReference type="AlphaFoldDB" id="A0A1P8Q1W3"/>
<dbReference type="OrthoDB" id="9803735at2"/>
<dbReference type="PROSITE" id="PS50931">
    <property type="entry name" value="HTH_LYSR"/>
    <property type="match status" value="1"/>
</dbReference>
<evidence type="ECO:0000256" key="1">
    <source>
        <dbReference type="ARBA" id="ARBA00009437"/>
    </source>
</evidence>
<dbReference type="Pfam" id="PF00126">
    <property type="entry name" value="HTH_1"/>
    <property type="match status" value="1"/>
</dbReference>
<comment type="similarity">
    <text evidence="1">Belongs to the LysR transcriptional regulatory family.</text>
</comment>
<proteinExistence type="inferred from homology"/>
<dbReference type="RefSeq" id="WP_076614329.1">
    <property type="nucleotide sequence ID" value="NZ_CP019323.1"/>
</dbReference>
<dbReference type="PRINTS" id="PR00039">
    <property type="entry name" value="HTHLYSR"/>
</dbReference>
<keyword evidence="3" id="KW-0238">DNA-binding</keyword>
<gene>
    <name evidence="6" type="ORF">BTM29_04305</name>
</gene>
<dbReference type="InterPro" id="IPR036390">
    <property type="entry name" value="WH_DNA-bd_sf"/>
</dbReference>
<evidence type="ECO:0000256" key="4">
    <source>
        <dbReference type="ARBA" id="ARBA00023163"/>
    </source>
</evidence>
<dbReference type="Gene3D" id="1.10.10.10">
    <property type="entry name" value="Winged helix-like DNA-binding domain superfamily/Winged helix DNA-binding domain"/>
    <property type="match status" value="1"/>
</dbReference>
<dbReference type="KEGG" id="lalw:BTM29_04305"/>
<dbReference type="Pfam" id="PF03466">
    <property type="entry name" value="LysR_substrate"/>
    <property type="match status" value="1"/>
</dbReference>
<keyword evidence="7" id="KW-1185">Reference proteome</keyword>
<dbReference type="InterPro" id="IPR050950">
    <property type="entry name" value="HTH-type_LysR_regulators"/>
</dbReference>
<evidence type="ECO:0000256" key="2">
    <source>
        <dbReference type="ARBA" id="ARBA00023015"/>
    </source>
</evidence>
<dbReference type="SUPFAM" id="SSF46785">
    <property type="entry name" value="Winged helix' DNA-binding domain"/>
    <property type="match status" value="1"/>
</dbReference>
<evidence type="ECO:0000259" key="5">
    <source>
        <dbReference type="PROSITE" id="PS50931"/>
    </source>
</evidence>
<reference evidence="7" key="1">
    <citation type="submission" date="2016-12" db="EMBL/GenBank/DDBJ databases">
        <authorList>
            <person name="Jung M.Y."/>
            <person name="Lee S.H."/>
        </authorList>
    </citation>
    <scope>NUCLEOTIDE SEQUENCE [LARGE SCALE GENOMIC DNA]</scope>
    <source>
        <strain evidence="7">WiKim39</strain>
    </source>
</reference>
<name>A0A1P8Q1W3_9LACO</name>
<dbReference type="InterPro" id="IPR000847">
    <property type="entry name" value="LysR_HTH_N"/>
</dbReference>
<dbReference type="GO" id="GO:0005829">
    <property type="term" value="C:cytosol"/>
    <property type="evidence" value="ECO:0007669"/>
    <property type="project" value="TreeGrafter"/>
</dbReference>
<sequence length="308" mass="34977">MNLDHLRYFIELSQSENYTQTAKLLHITQPSLTKAMHSLESEINVTLFEKRGRNVVLTTAGKIFAKGVGNALLQLDRSVSEIEELNSKKTTIQIGALRILSIDWLPSIVQKFQQETNDTSVKFQFSSDTGLSPDILNSLRDGKYDVAFCSRMDEYGDIDYFPIEEQNMVCITPLHHELANKSSLTLRETLPYPQVVFSKRSGLYSVIEKMFEDSGGHPIGVYSVEEDQAMAGLVAHDFGIAITPDMELLHSMPLRVIPISYPKWKRVFYMATLKKHFEQPEVEKFIKFVRQEGKKSLTNKSTQTGGNF</sequence>
<evidence type="ECO:0000313" key="6">
    <source>
        <dbReference type="EMBL" id="APX71825.1"/>
    </source>
</evidence>
<dbReference type="Proteomes" id="UP000187499">
    <property type="component" value="Chromosome"/>
</dbReference>
<dbReference type="PANTHER" id="PTHR30419:SF28">
    <property type="entry name" value="HTH-TYPE TRANSCRIPTIONAL REGULATOR BSDA"/>
    <property type="match status" value="1"/>
</dbReference>
<dbReference type="InterPro" id="IPR005119">
    <property type="entry name" value="LysR_subst-bd"/>
</dbReference>
<dbReference type="Gene3D" id="3.40.190.290">
    <property type="match status" value="1"/>
</dbReference>
<keyword evidence="4" id="KW-0804">Transcription</keyword>
<feature type="domain" description="HTH lysR-type" evidence="5">
    <location>
        <begin position="1"/>
        <end position="58"/>
    </location>
</feature>
<dbReference type="STRING" id="1847728.BTM29_04305"/>
<dbReference type="PANTHER" id="PTHR30419">
    <property type="entry name" value="HTH-TYPE TRANSCRIPTIONAL REGULATOR YBHD"/>
    <property type="match status" value="1"/>
</dbReference>
<dbReference type="GO" id="GO:0003700">
    <property type="term" value="F:DNA-binding transcription factor activity"/>
    <property type="evidence" value="ECO:0007669"/>
    <property type="project" value="InterPro"/>
</dbReference>
<organism evidence="6 7">
    <name type="scientific">Companilactobacillus allii</name>
    <dbReference type="NCBI Taxonomy" id="1847728"/>
    <lineage>
        <taxon>Bacteria</taxon>
        <taxon>Bacillati</taxon>
        <taxon>Bacillota</taxon>
        <taxon>Bacilli</taxon>
        <taxon>Lactobacillales</taxon>
        <taxon>Lactobacillaceae</taxon>
        <taxon>Companilactobacillus</taxon>
    </lineage>
</organism>
<protein>
    <submittedName>
        <fullName evidence="6">LysR family transcriptional regulator</fullName>
    </submittedName>
</protein>
<dbReference type="InterPro" id="IPR036388">
    <property type="entry name" value="WH-like_DNA-bd_sf"/>
</dbReference>
<dbReference type="SUPFAM" id="SSF53850">
    <property type="entry name" value="Periplasmic binding protein-like II"/>
    <property type="match status" value="1"/>
</dbReference>
<accession>A0A1P8Q1W3</accession>
<evidence type="ECO:0000313" key="7">
    <source>
        <dbReference type="Proteomes" id="UP000187499"/>
    </source>
</evidence>
<dbReference type="EMBL" id="CP019323">
    <property type="protein sequence ID" value="APX71825.1"/>
    <property type="molecule type" value="Genomic_DNA"/>
</dbReference>